<gene>
    <name evidence="2" type="ORF">ACFQ16_26085</name>
</gene>
<dbReference type="EMBL" id="JBHTIW010000030">
    <property type="protein sequence ID" value="MFD0923228.1"/>
    <property type="molecule type" value="Genomic_DNA"/>
</dbReference>
<dbReference type="Proteomes" id="UP001597018">
    <property type="component" value="Unassembled WGS sequence"/>
</dbReference>
<organism evidence="2 3">
    <name type="scientific">Saccharopolyspora rosea</name>
    <dbReference type="NCBI Taxonomy" id="524884"/>
    <lineage>
        <taxon>Bacteria</taxon>
        <taxon>Bacillati</taxon>
        <taxon>Actinomycetota</taxon>
        <taxon>Actinomycetes</taxon>
        <taxon>Pseudonocardiales</taxon>
        <taxon>Pseudonocardiaceae</taxon>
        <taxon>Saccharopolyspora</taxon>
    </lineage>
</organism>
<dbReference type="NCBIfam" id="NF042915">
    <property type="entry name" value="MAB_1171c_fam"/>
    <property type="match status" value="1"/>
</dbReference>
<protein>
    <submittedName>
        <fullName evidence="2">MAB_1171c family putative transporter</fullName>
    </submittedName>
</protein>
<feature type="transmembrane region" description="Helical" evidence="1">
    <location>
        <begin position="6"/>
        <end position="25"/>
    </location>
</feature>
<feature type="transmembrane region" description="Helical" evidence="1">
    <location>
        <begin position="170"/>
        <end position="194"/>
    </location>
</feature>
<dbReference type="RefSeq" id="WP_345601286.1">
    <property type="nucleotide sequence ID" value="NZ_BAABLT010000032.1"/>
</dbReference>
<feature type="transmembrane region" description="Helical" evidence="1">
    <location>
        <begin position="32"/>
        <end position="52"/>
    </location>
</feature>
<dbReference type="InterPro" id="IPR050039">
    <property type="entry name" value="MAB_1171c-like"/>
</dbReference>
<evidence type="ECO:0000313" key="2">
    <source>
        <dbReference type="EMBL" id="MFD0923228.1"/>
    </source>
</evidence>
<feature type="transmembrane region" description="Helical" evidence="1">
    <location>
        <begin position="102"/>
        <end position="124"/>
    </location>
</feature>
<feature type="transmembrane region" description="Helical" evidence="1">
    <location>
        <begin position="214"/>
        <end position="239"/>
    </location>
</feature>
<feature type="transmembrane region" description="Helical" evidence="1">
    <location>
        <begin position="136"/>
        <end position="158"/>
    </location>
</feature>
<keyword evidence="1" id="KW-1133">Transmembrane helix</keyword>
<evidence type="ECO:0000256" key="1">
    <source>
        <dbReference type="SAM" id="Phobius"/>
    </source>
</evidence>
<feature type="transmembrane region" description="Helical" evidence="1">
    <location>
        <begin position="72"/>
        <end position="90"/>
    </location>
</feature>
<keyword evidence="3" id="KW-1185">Reference proteome</keyword>
<sequence>MTPLLIAYGLAACVALVWMVVRLVHKPYAAPLWSLTVLVACWAIAFPFGIVADRQATVVGLTPMASRAIQHSLLLVGVNGLIGFFVFSALPIRRGAIRSAQLAIPLAIAIAVLVGSAVMTPPGVPTRDRTVPSVATLYLTADCYMAFGFAAAGFWALAAARRTDARVARGLRISAVGLAGLVIANCLFVPAILLRLNNALDALHDPSGTAETQLGWIGSVFFLLPGIVVFLAGVTYPALAQRVAALRLWREHRQADREITPLWTLLMQTFPEHRLERLTGRSWREALSVRAMASPIPELAIVAAQLALRATACRARTCRARHGRRRCASGVSWRSPRCRSRRG</sequence>
<name>A0ABW3FZ35_9PSEU</name>
<comment type="caution">
    <text evidence="2">The sequence shown here is derived from an EMBL/GenBank/DDBJ whole genome shotgun (WGS) entry which is preliminary data.</text>
</comment>
<proteinExistence type="predicted"/>
<keyword evidence="1" id="KW-0812">Transmembrane</keyword>
<reference evidence="3" key="1">
    <citation type="journal article" date="2019" name="Int. J. Syst. Evol. Microbiol.">
        <title>The Global Catalogue of Microorganisms (GCM) 10K type strain sequencing project: providing services to taxonomists for standard genome sequencing and annotation.</title>
        <authorList>
            <consortium name="The Broad Institute Genomics Platform"/>
            <consortium name="The Broad Institute Genome Sequencing Center for Infectious Disease"/>
            <person name="Wu L."/>
            <person name="Ma J."/>
        </authorList>
    </citation>
    <scope>NUCLEOTIDE SEQUENCE [LARGE SCALE GENOMIC DNA]</scope>
    <source>
        <strain evidence="3">CCUG 56401</strain>
    </source>
</reference>
<accession>A0ABW3FZ35</accession>
<keyword evidence="1" id="KW-0472">Membrane</keyword>
<evidence type="ECO:0000313" key="3">
    <source>
        <dbReference type="Proteomes" id="UP001597018"/>
    </source>
</evidence>